<dbReference type="SUPFAM" id="SSF103473">
    <property type="entry name" value="MFS general substrate transporter"/>
    <property type="match status" value="1"/>
</dbReference>
<keyword evidence="2" id="KW-0813">Transport</keyword>
<dbReference type="PIRSF" id="PIRSF004925">
    <property type="entry name" value="HcaT"/>
    <property type="match status" value="1"/>
</dbReference>
<dbReference type="GO" id="GO:0030395">
    <property type="term" value="F:lactose binding"/>
    <property type="evidence" value="ECO:0007669"/>
    <property type="project" value="TreeGrafter"/>
</dbReference>
<evidence type="ECO:0000256" key="3">
    <source>
        <dbReference type="ARBA" id="ARBA00022475"/>
    </source>
</evidence>
<keyword evidence="5 8" id="KW-0812">Transmembrane</keyword>
<dbReference type="Gene3D" id="1.20.1250.20">
    <property type="entry name" value="MFS general substrate transporter like domains"/>
    <property type="match status" value="2"/>
</dbReference>
<keyword evidence="7 8" id="KW-0472">Membrane</keyword>
<evidence type="ECO:0000313" key="10">
    <source>
        <dbReference type="EMBL" id="MCZ0864996.1"/>
    </source>
</evidence>
<dbReference type="PANTHER" id="PTHR23522">
    <property type="entry name" value="BLL5896 PROTEIN"/>
    <property type="match status" value="1"/>
</dbReference>
<keyword evidence="3" id="KW-1003">Cell membrane</keyword>
<feature type="transmembrane region" description="Helical" evidence="8">
    <location>
        <begin position="360"/>
        <end position="379"/>
    </location>
</feature>
<comment type="caution">
    <text evidence="10">The sequence shown here is derived from an EMBL/GenBank/DDBJ whole genome shotgun (WGS) entry which is preliminary data.</text>
</comment>
<evidence type="ECO:0000256" key="5">
    <source>
        <dbReference type="ARBA" id="ARBA00022692"/>
    </source>
</evidence>
<feature type="transmembrane region" description="Helical" evidence="8">
    <location>
        <begin position="45"/>
        <end position="64"/>
    </location>
</feature>
<feature type="transmembrane region" description="Helical" evidence="8">
    <location>
        <begin position="138"/>
        <end position="156"/>
    </location>
</feature>
<dbReference type="PANTHER" id="PTHR23522:SF10">
    <property type="entry name" value="3-PHENYLPROPIONIC ACID TRANSPORTER-RELATED"/>
    <property type="match status" value="1"/>
</dbReference>
<feature type="transmembrane region" description="Helical" evidence="8">
    <location>
        <begin position="99"/>
        <end position="118"/>
    </location>
</feature>
<feature type="transmembrane region" description="Helical" evidence="8">
    <location>
        <begin position="204"/>
        <end position="223"/>
    </location>
</feature>
<dbReference type="AlphaFoldDB" id="A0A9J6RKQ3"/>
<feature type="transmembrane region" description="Helical" evidence="8">
    <location>
        <begin position="270"/>
        <end position="290"/>
    </location>
</feature>
<name>A0A9J6RKQ3_9GAMM</name>
<feature type="transmembrane region" description="Helical" evidence="8">
    <location>
        <begin position="162"/>
        <end position="183"/>
    </location>
</feature>
<evidence type="ECO:0000256" key="4">
    <source>
        <dbReference type="ARBA" id="ARBA00022519"/>
    </source>
</evidence>
<feature type="transmembrane region" description="Helical" evidence="8">
    <location>
        <begin position="296"/>
        <end position="319"/>
    </location>
</feature>
<sequence>MSAAMPSVPYWRLSSFYCFYFALLGAWLPFWPLYLQAHNFNATDIGYLAGIIMGTKIFAPNLWGWLCRHQRKPISAVRLGAFLACLCFAFIFLEQSFLNLALVVASFSFFWNAILAQFEVITLDHLSGETERYSQIRVWGSLGFIAAVAGLGWGFDIYSVNYLPWVLMALLLAIWFSSLLVAAPTQPQQAPQSAQPLLSIIKQPAVLAFLVCCFLQQLSHGPYYTFFSLFLEGKGYKNSFIGMMWSLGVLAEVLLFIVMYRLLHRFSLRHIMLGSIALSALRWLLIAYWADNTACLIIAQCLHAASFGSFHAFAVEMVRRCFSGGHQGQGMALYSGVSFGAGGALGAVLSGWAWDISQQYTFVAAALVCVLAFVIGLKVRINP</sequence>
<feature type="transmembrane region" description="Helical" evidence="8">
    <location>
        <begin position="331"/>
        <end position="354"/>
    </location>
</feature>
<dbReference type="GO" id="GO:0005886">
    <property type="term" value="C:plasma membrane"/>
    <property type="evidence" value="ECO:0007669"/>
    <property type="project" value="UniProtKB-SubCell"/>
</dbReference>
<dbReference type="Pfam" id="PF12832">
    <property type="entry name" value="MFS_1_like"/>
    <property type="match status" value="1"/>
</dbReference>
<protein>
    <submittedName>
        <fullName evidence="10">MFS transporter</fullName>
    </submittedName>
</protein>
<keyword evidence="4" id="KW-0997">Cell inner membrane</keyword>
<keyword evidence="11" id="KW-1185">Reference proteome</keyword>
<evidence type="ECO:0000313" key="11">
    <source>
        <dbReference type="Proteomes" id="UP001069090"/>
    </source>
</evidence>
<dbReference type="InterPro" id="IPR024989">
    <property type="entry name" value="MFS_assoc_dom"/>
</dbReference>
<dbReference type="NCBIfam" id="NF037955">
    <property type="entry name" value="mfs"/>
    <property type="match status" value="1"/>
</dbReference>
<dbReference type="InterPro" id="IPR036259">
    <property type="entry name" value="MFS_trans_sf"/>
</dbReference>
<evidence type="ECO:0000256" key="6">
    <source>
        <dbReference type="ARBA" id="ARBA00022989"/>
    </source>
</evidence>
<evidence type="ECO:0000256" key="7">
    <source>
        <dbReference type="ARBA" id="ARBA00023136"/>
    </source>
</evidence>
<dbReference type="EMBL" id="JAPTGG010000005">
    <property type="protein sequence ID" value="MCZ0864996.1"/>
    <property type="molecule type" value="Genomic_DNA"/>
</dbReference>
<feature type="domain" description="Major facilitator superfamily associated" evidence="9">
    <location>
        <begin position="10"/>
        <end position="363"/>
    </location>
</feature>
<accession>A0A9J6RKQ3</accession>
<comment type="subcellular location">
    <subcellularLocation>
        <location evidence="1">Cell inner membrane</location>
        <topology evidence="1">Multi-pass membrane protein</topology>
    </subcellularLocation>
</comment>
<organism evidence="10 11">
    <name type="scientific">Dasania phycosphaerae</name>
    <dbReference type="NCBI Taxonomy" id="2950436"/>
    <lineage>
        <taxon>Bacteria</taxon>
        <taxon>Pseudomonadati</taxon>
        <taxon>Pseudomonadota</taxon>
        <taxon>Gammaproteobacteria</taxon>
        <taxon>Cellvibrionales</taxon>
        <taxon>Spongiibacteraceae</taxon>
        <taxon>Dasania</taxon>
    </lineage>
</organism>
<feature type="transmembrane region" description="Helical" evidence="8">
    <location>
        <begin position="76"/>
        <end position="93"/>
    </location>
</feature>
<feature type="transmembrane region" description="Helical" evidence="8">
    <location>
        <begin position="12"/>
        <end position="33"/>
    </location>
</feature>
<dbReference type="GO" id="GO:0015528">
    <property type="term" value="F:lactose:proton symporter activity"/>
    <property type="evidence" value="ECO:0007669"/>
    <property type="project" value="TreeGrafter"/>
</dbReference>
<evidence type="ECO:0000259" key="9">
    <source>
        <dbReference type="Pfam" id="PF12832"/>
    </source>
</evidence>
<keyword evidence="6 8" id="KW-1133">Transmembrane helix</keyword>
<gene>
    <name evidence="10" type="ORF">O0V09_07275</name>
</gene>
<feature type="transmembrane region" description="Helical" evidence="8">
    <location>
        <begin position="243"/>
        <end position="263"/>
    </location>
</feature>
<dbReference type="Proteomes" id="UP001069090">
    <property type="component" value="Unassembled WGS sequence"/>
</dbReference>
<evidence type="ECO:0000256" key="1">
    <source>
        <dbReference type="ARBA" id="ARBA00004429"/>
    </source>
</evidence>
<evidence type="ECO:0000256" key="8">
    <source>
        <dbReference type="SAM" id="Phobius"/>
    </source>
</evidence>
<reference evidence="10 11" key="1">
    <citation type="submission" date="2022-12" db="EMBL/GenBank/DDBJ databases">
        <title>Dasania phycosphaerae sp. nov., isolated from particulate material of the south coast of Korea.</title>
        <authorList>
            <person name="Jiang Y."/>
        </authorList>
    </citation>
    <scope>NUCLEOTIDE SEQUENCE [LARGE SCALE GENOMIC DNA]</scope>
    <source>
        <strain evidence="10 11">GY-19</strain>
    </source>
</reference>
<dbReference type="InterPro" id="IPR026032">
    <property type="entry name" value="HcaT-like"/>
</dbReference>
<proteinExistence type="predicted"/>
<evidence type="ECO:0000256" key="2">
    <source>
        <dbReference type="ARBA" id="ARBA00022448"/>
    </source>
</evidence>
<dbReference type="RefSeq" id="WP_258331150.1">
    <property type="nucleotide sequence ID" value="NZ_JAPTGG010000005.1"/>
</dbReference>